<evidence type="ECO:0000313" key="3">
    <source>
        <dbReference type="Proteomes" id="UP001225761"/>
    </source>
</evidence>
<accession>A0ABT6Z3Z4</accession>
<dbReference type="Pfam" id="PF06355">
    <property type="entry name" value="Aegerolysin"/>
    <property type="match status" value="1"/>
</dbReference>
<organism evidence="2 3">
    <name type="scientific">Flectobacillus rivi</name>
    <dbReference type="NCBI Taxonomy" id="2984209"/>
    <lineage>
        <taxon>Bacteria</taxon>
        <taxon>Pseudomonadati</taxon>
        <taxon>Bacteroidota</taxon>
        <taxon>Cytophagia</taxon>
        <taxon>Cytophagales</taxon>
        <taxon>Flectobacillaceae</taxon>
        <taxon>Flectobacillus</taxon>
    </lineage>
</organism>
<dbReference type="RefSeq" id="WP_283382255.1">
    <property type="nucleotide sequence ID" value="NZ_JASHIE010000010.1"/>
</dbReference>
<protein>
    <submittedName>
        <fullName evidence="2">Aegerolysin family protein</fullName>
    </submittedName>
</protein>
<dbReference type="PIRSF" id="PIRSF007951">
    <property type="entry name" value="Hemolysin, aegerolysin type"/>
    <property type="match status" value="1"/>
</dbReference>
<sequence length="133" mass="14369">MAKAQWIAVEVCPHNLDVKIKNARLNFGIFYANNDKDVSISSDIINNLTIAAKESKTFTSCGAPGSASGTEGQFDLYTGDTKIASIYWSCPWGSRSNTLEISEISHPNQYLIQLDGGNDSGAIGNVRVQIAKI</sequence>
<proteinExistence type="inferred from homology"/>
<dbReference type="EMBL" id="JASHIE010000010">
    <property type="protein sequence ID" value="MDI9875740.1"/>
    <property type="molecule type" value="Genomic_DNA"/>
</dbReference>
<dbReference type="InterPro" id="IPR009413">
    <property type="entry name" value="Aegerolysin-typ"/>
</dbReference>
<dbReference type="Gene3D" id="2.60.270.50">
    <property type="match status" value="1"/>
</dbReference>
<comment type="caution">
    <text evidence="2">The sequence shown here is derived from an EMBL/GenBank/DDBJ whole genome shotgun (WGS) entry which is preliminary data.</text>
</comment>
<dbReference type="Proteomes" id="UP001225761">
    <property type="component" value="Unassembled WGS sequence"/>
</dbReference>
<gene>
    <name evidence="2" type="ORF">QM481_14455</name>
</gene>
<name>A0ABT6Z3Z4_9BACT</name>
<evidence type="ECO:0000313" key="2">
    <source>
        <dbReference type="EMBL" id="MDI9875740.1"/>
    </source>
</evidence>
<comment type="similarity">
    <text evidence="1">Belongs to the aegerolysin family.</text>
</comment>
<keyword evidence="3" id="KW-1185">Reference proteome</keyword>
<reference evidence="2 3" key="1">
    <citation type="submission" date="2023-05" db="EMBL/GenBank/DDBJ databases">
        <title>Novel species of genus Flectobacillus isolated from stream in China.</title>
        <authorList>
            <person name="Lu H."/>
        </authorList>
    </citation>
    <scope>NUCLEOTIDE SEQUENCE [LARGE SCALE GENOMIC DNA]</scope>
    <source>
        <strain evidence="2 3">LFS242W</strain>
    </source>
</reference>
<evidence type="ECO:0000256" key="1">
    <source>
        <dbReference type="ARBA" id="ARBA00010795"/>
    </source>
</evidence>